<dbReference type="RefSeq" id="WP_224479404.1">
    <property type="nucleotide sequence ID" value="NZ_JAIUJS010000012.1"/>
</dbReference>
<name>A0ABS7Y3F6_9FLAO</name>
<organism evidence="1 2">
    <name type="scientific">Winogradskyella vincentii</name>
    <dbReference type="NCBI Taxonomy" id="2877122"/>
    <lineage>
        <taxon>Bacteria</taxon>
        <taxon>Pseudomonadati</taxon>
        <taxon>Bacteroidota</taxon>
        <taxon>Flavobacteriia</taxon>
        <taxon>Flavobacteriales</taxon>
        <taxon>Flavobacteriaceae</taxon>
        <taxon>Winogradskyella</taxon>
    </lineage>
</organism>
<evidence type="ECO:0000313" key="2">
    <source>
        <dbReference type="Proteomes" id="UP001198402"/>
    </source>
</evidence>
<dbReference type="Proteomes" id="UP001198402">
    <property type="component" value="Unassembled WGS sequence"/>
</dbReference>
<dbReference type="EMBL" id="JAIUJS010000012">
    <property type="protein sequence ID" value="MCA0154458.1"/>
    <property type="molecule type" value="Genomic_DNA"/>
</dbReference>
<keyword evidence="2" id="KW-1185">Reference proteome</keyword>
<sequence>MKVFISFIVLIPLFGMSQDNINKNSIEFNKSLYTDSITVGRFHVRFTDQFDDADKMKTKNGLLWLDEVMDKDSFKSKVVKMRYKNTRIKNKVNKKCKAENRTKKRYNAEEIFELLVKGNDGLGNLNDQIIDLYLDLDPDLRGNVLGSTSCGRIKSGRLFFENNSKEKYASHLIHEYMHVLGFNHFLNKPLFRSFFLKKNDPPYQIGKLTRALIPQ</sequence>
<proteinExistence type="predicted"/>
<gene>
    <name evidence="1" type="ORF">LBV24_14600</name>
</gene>
<evidence type="ECO:0000313" key="1">
    <source>
        <dbReference type="EMBL" id="MCA0154458.1"/>
    </source>
</evidence>
<comment type="caution">
    <text evidence="1">The sequence shown here is derived from an EMBL/GenBank/DDBJ whole genome shotgun (WGS) entry which is preliminary data.</text>
</comment>
<reference evidence="2" key="1">
    <citation type="submission" date="2023-07" db="EMBL/GenBank/DDBJ databases">
        <authorList>
            <person name="Yue Y."/>
        </authorList>
    </citation>
    <scope>NUCLEOTIDE SEQUENCE [LARGE SCALE GENOMIC DNA]</scope>
    <source>
        <strain evidence="2">2Y89</strain>
    </source>
</reference>
<evidence type="ECO:0008006" key="3">
    <source>
        <dbReference type="Google" id="ProtNLM"/>
    </source>
</evidence>
<accession>A0ABS7Y3F6</accession>
<protein>
    <recommendedName>
        <fullName evidence="3">Metallo-peptidase family M12B Reprolysin-like</fullName>
    </recommendedName>
</protein>